<protein>
    <submittedName>
        <fullName evidence="2">Uncharacterized protein</fullName>
    </submittedName>
</protein>
<feature type="signal peptide" evidence="1">
    <location>
        <begin position="1"/>
        <end position="19"/>
    </location>
</feature>
<organism evidence="2 3">
    <name type="scientific">Caenorhabditis angaria</name>
    <dbReference type="NCBI Taxonomy" id="860376"/>
    <lineage>
        <taxon>Eukaryota</taxon>
        <taxon>Metazoa</taxon>
        <taxon>Ecdysozoa</taxon>
        <taxon>Nematoda</taxon>
        <taxon>Chromadorea</taxon>
        <taxon>Rhabditida</taxon>
        <taxon>Rhabditina</taxon>
        <taxon>Rhabditomorpha</taxon>
        <taxon>Rhabditoidea</taxon>
        <taxon>Rhabditidae</taxon>
        <taxon>Peloderinae</taxon>
        <taxon>Caenorhabditis</taxon>
    </lineage>
</organism>
<proteinExistence type="predicted"/>
<keyword evidence="3" id="KW-1185">Reference proteome</keyword>
<evidence type="ECO:0000256" key="1">
    <source>
        <dbReference type="SAM" id="SignalP"/>
    </source>
</evidence>
<evidence type="ECO:0000313" key="3">
    <source>
        <dbReference type="Proteomes" id="UP001152747"/>
    </source>
</evidence>
<comment type="caution">
    <text evidence="2">The sequence shown here is derived from an EMBL/GenBank/DDBJ whole genome shotgun (WGS) entry which is preliminary data.</text>
</comment>
<sequence>MRLLAIFLLFCVILQVSESVHRVRKVVRNGNGIRRAVKDEEDILDIEAAELIFKEKGLNKAPFSVSEKKVVETEKPEIPIKNDPFASPNSDVQRTEPKIEKPIETPNGAPAFQPTIEELKESLVQQSTTSEPLEDVEGQESELITTTQIPFARQTIGPNGEIPFDFNIDPDFPKSAPIARGLVGIPDGWNINKQIDEQFKRGFRSNRA</sequence>
<feature type="chain" id="PRO_5040321907" evidence="1">
    <location>
        <begin position="20"/>
        <end position="208"/>
    </location>
</feature>
<dbReference type="OrthoDB" id="5848256at2759"/>
<name>A0A9P1MVI4_9PELO</name>
<dbReference type="Proteomes" id="UP001152747">
    <property type="component" value="Unassembled WGS sequence"/>
</dbReference>
<keyword evidence="1" id="KW-0732">Signal</keyword>
<dbReference type="AlphaFoldDB" id="A0A9P1MVI4"/>
<gene>
    <name evidence="2" type="ORF">CAMP_LOCUS4441</name>
</gene>
<accession>A0A9P1MVI4</accession>
<evidence type="ECO:0000313" key="2">
    <source>
        <dbReference type="EMBL" id="CAI5441804.1"/>
    </source>
</evidence>
<dbReference type="EMBL" id="CANHGI010000002">
    <property type="protein sequence ID" value="CAI5441804.1"/>
    <property type="molecule type" value="Genomic_DNA"/>
</dbReference>
<reference evidence="2" key="1">
    <citation type="submission" date="2022-11" db="EMBL/GenBank/DDBJ databases">
        <authorList>
            <person name="Kikuchi T."/>
        </authorList>
    </citation>
    <scope>NUCLEOTIDE SEQUENCE</scope>
    <source>
        <strain evidence="2">PS1010</strain>
    </source>
</reference>